<dbReference type="CDD" id="cd20250">
    <property type="entry name" value="Phospholamban"/>
    <property type="match status" value="1"/>
</dbReference>
<dbReference type="GO" id="GO:0050802">
    <property type="term" value="P:circadian sleep/wake cycle, sleep"/>
    <property type="evidence" value="ECO:0007669"/>
    <property type="project" value="Ensembl"/>
</dbReference>
<dbReference type="GO" id="GO:1902081">
    <property type="term" value="P:negative regulation of calcium ion import into sarcoplasmic reticulum"/>
    <property type="evidence" value="ECO:0007669"/>
    <property type="project" value="Ensembl"/>
</dbReference>
<dbReference type="OMA" id="QHTMRSA"/>
<keyword evidence="17" id="KW-1185">Reference proteome</keyword>
<dbReference type="GeneTree" id="ENSGT00390000002403"/>
<evidence type="ECO:0000256" key="2">
    <source>
        <dbReference type="ARBA" id="ARBA00004304"/>
    </source>
</evidence>
<keyword evidence="8 14" id="KW-0703">Sarcoplasmic reticulum</keyword>
<protein>
    <recommendedName>
        <fullName evidence="13 14">Phospholamban</fullName>
        <shortName evidence="14">PLB</shortName>
    </recommendedName>
</protein>
<dbReference type="eggNOG" id="ENOG502S97F">
    <property type="taxonomic scope" value="Eukaryota"/>
</dbReference>
<reference evidence="16" key="3">
    <citation type="submission" date="2025-08" db="UniProtKB">
        <authorList>
            <consortium name="Ensembl"/>
        </authorList>
    </citation>
    <scope>IDENTIFICATION</scope>
</reference>
<gene>
    <name evidence="16" type="primary">PLN</name>
</gene>
<dbReference type="GO" id="GO:0048738">
    <property type="term" value="P:cardiac muscle tissue development"/>
    <property type="evidence" value="ECO:0007669"/>
    <property type="project" value="Ensembl"/>
</dbReference>
<dbReference type="EMBL" id="AGCU01086882">
    <property type="status" value="NOT_ANNOTATED_CDS"/>
    <property type="molecule type" value="Genomic_DNA"/>
</dbReference>
<evidence type="ECO:0000313" key="17">
    <source>
        <dbReference type="Proteomes" id="UP000007267"/>
    </source>
</evidence>
<keyword evidence="10" id="KW-0007">Acetylation</keyword>
<dbReference type="GO" id="GO:0010881">
    <property type="term" value="P:regulation of cardiac muscle contraction by regulation of the release of sequestered calcium ion"/>
    <property type="evidence" value="ECO:0007669"/>
    <property type="project" value="Ensembl"/>
</dbReference>
<dbReference type="Gene3D" id="1.20.5.290">
    <property type="entry name" value="Phospholamban"/>
    <property type="match status" value="1"/>
</dbReference>
<dbReference type="Ensembl" id="ENSPSIT00000013146.1">
    <property type="protein sequence ID" value="ENSPSIP00000013083.1"/>
    <property type="gene ID" value="ENSPSIG00000011775.1"/>
</dbReference>
<comment type="subcellular location">
    <subcellularLocation>
        <location evidence="3 14">Endoplasmic reticulum membrane</location>
        <topology evidence="3">Single-pass membrane protein</topology>
    </subcellularLocation>
    <subcellularLocation>
        <location evidence="2 14">Mitochondrion membrane</location>
        <topology evidence="2">Single-pass membrane protein</topology>
    </subcellularLocation>
    <subcellularLocation>
        <location evidence="1 14">Sarcoplasmic reticulum membrane</location>
        <topology evidence="1">Single-pass membrane protein</topology>
    </subcellularLocation>
</comment>
<dbReference type="PANTHER" id="PTHR21194:SF1">
    <property type="entry name" value="CARDIAC PHOSPHOLAMBAN"/>
    <property type="match status" value="1"/>
</dbReference>
<keyword evidence="7 14" id="KW-0256">Endoplasmic reticulum</keyword>
<evidence type="ECO:0000313" key="16">
    <source>
        <dbReference type="Ensembl" id="ENSPSIP00000013083.1"/>
    </source>
</evidence>
<evidence type="ECO:0000256" key="9">
    <source>
        <dbReference type="ARBA" id="ARBA00022989"/>
    </source>
</evidence>
<name>K7FYH3_PELSI</name>
<dbReference type="CTD" id="5350"/>
<sequence length="52" mass="6104">MEKVQHMTRSAMRRASTIEVNPQTRQKLQELFINFCLILICLLVICIIVMLL</sequence>
<feature type="transmembrane region" description="Helical" evidence="15">
    <location>
        <begin position="31"/>
        <end position="51"/>
    </location>
</feature>
<proteinExistence type="inferred from homology"/>
<dbReference type="GO" id="GO:0044325">
    <property type="term" value="F:transmembrane transporter binding"/>
    <property type="evidence" value="ECO:0007669"/>
    <property type="project" value="Ensembl"/>
</dbReference>
<dbReference type="GO" id="GO:0008542">
    <property type="term" value="P:visual learning"/>
    <property type="evidence" value="ECO:0007669"/>
    <property type="project" value="Ensembl"/>
</dbReference>
<dbReference type="GO" id="GO:0090534">
    <property type="term" value="C:calcium ion-transporting ATPase complex"/>
    <property type="evidence" value="ECO:0007669"/>
    <property type="project" value="Ensembl"/>
</dbReference>
<dbReference type="GO" id="GO:1990629">
    <property type="term" value="C:phospholamban complex"/>
    <property type="evidence" value="ECO:0007669"/>
    <property type="project" value="Ensembl"/>
</dbReference>
<dbReference type="GO" id="GO:0007219">
    <property type="term" value="P:Notch signaling pathway"/>
    <property type="evidence" value="ECO:0007669"/>
    <property type="project" value="Ensembl"/>
</dbReference>
<keyword evidence="12 14" id="KW-0472">Membrane</keyword>
<evidence type="ECO:0000256" key="7">
    <source>
        <dbReference type="ARBA" id="ARBA00022824"/>
    </source>
</evidence>
<dbReference type="GeneID" id="102446214"/>
<keyword evidence="11 14" id="KW-0496">Mitochondrion</keyword>
<dbReference type="STRING" id="13735.ENSPSIP00000013083"/>
<evidence type="ECO:0000256" key="8">
    <source>
        <dbReference type="ARBA" id="ARBA00022951"/>
    </source>
</evidence>
<evidence type="ECO:0000256" key="13">
    <source>
        <dbReference type="ARBA" id="ARBA00049747"/>
    </source>
</evidence>
<comment type="function">
    <text evidence="14">Reversibly inhibits the activity of ATP2A2 in cardiac sarcoplasmic reticulum by decreasing the apparent affinity of the ATPase for Ca(2+). Modulates the contractility of the heart muscle in response to physiological stimuli via its effects on ATP2A2. Modulates calcium re-uptake during muscle relaxation and plays an important role in calcium homeostasis in the heart muscle. The degree of ATP2A2 inhibition depends on the oligomeric state of PLN.</text>
</comment>
<dbReference type="GO" id="GO:0086004">
    <property type="term" value="P:regulation of cardiac muscle cell contraction"/>
    <property type="evidence" value="ECO:0007669"/>
    <property type="project" value="Ensembl"/>
</dbReference>
<dbReference type="GO" id="GO:0051480">
    <property type="term" value="P:regulation of cytosolic calcium ion concentration"/>
    <property type="evidence" value="ECO:0007669"/>
    <property type="project" value="Ensembl"/>
</dbReference>
<dbReference type="GO" id="GO:0090279">
    <property type="term" value="P:regulation of calcium ion import"/>
    <property type="evidence" value="ECO:0007669"/>
    <property type="project" value="Ensembl"/>
</dbReference>
<dbReference type="GO" id="GO:0086023">
    <property type="term" value="P:adenylate cyclase-activating adrenergic receptor signaling pathway involved in heart process"/>
    <property type="evidence" value="ECO:0007669"/>
    <property type="project" value="Ensembl"/>
</dbReference>
<dbReference type="GO" id="GO:0141110">
    <property type="term" value="F:transporter inhibitor activity"/>
    <property type="evidence" value="ECO:0007669"/>
    <property type="project" value="Ensembl"/>
</dbReference>
<dbReference type="RefSeq" id="XP_006123122.1">
    <property type="nucleotide sequence ID" value="XM_006123060.4"/>
</dbReference>
<evidence type="ECO:0000256" key="1">
    <source>
        <dbReference type="ARBA" id="ARBA00004281"/>
    </source>
</evidence>
<evidence type="ECO:0000256" key="3">
    <source>
        <dbReference type="ARBA" id="ARBA00004389"/>
    </source>
</evidence>
<dbReference type="GO" id="GO:0010459">
    <property type="term" value="P:negative regulation of heart rate"/>
    <property type="evidence" value="ECO:0007669"/>
    <property type="project" value="Ensembl"/>
</dbReference>
<dbReference type="InterPro" id="IPR005984">
    <property type="entry name" value="PLB"/>
</dbReference>
<dbReference type="GO" id="GO:0042803">
    <property type="term" value="F:protein homodimerization activity"/>
    <property type="evidence" value="ECO:0007669"/>
    <property type="project" value="Ensembl"/>
</dbReference>
<comment type="similarity">
    <text evidence="4 14">Belongs to the phospholamban family.</text>
</comment>
<dbReference type="PIRSF" id="PIRSF001665">
    <property type="entry name" value="PLB"/>
    <property type="match status" value="1"/>
</dbReference>
<reference evidence="17" key="2">
    <citation type="journal article" date="2013" name="Nat. Genet.">
        <title>The draft genomes of soft-shell turtle and green sea turtle yield insights into the development and evolution of the turtle-specific body plan.</title>
        <authorList>
            <person name="Wang Z."/>
            <person name="Pascual-Anaya J."/>
            <person name="Zadissa A."/>
            <person name="Li W."/>
            <person name="Niimura Y."/>
            <person name="Huang Z."/>
            <person name="Li C."/>
            <person name="White S."/>
            <person name="Xiong Z."/>
            <person name="Fang D."/>
            <person name="Wang B."/>
            <person name="Ming Y."/>
            <person name="Chen Y."/>
            <person name="Zheng Y."/>
            <person name="Kuraku S."/>
            <person name="Pignatelli M."/>
            <person name="Herrero J."/>
            <person name="Beal K."/>
            <person name="Nozawa M."/>
            <person name="Li Q."/>
            <person name="Wang J."/>
            <person name="Zhang H."/>
            <person name="Yu L."/>
            <person name="Shigenobu S."/>
            <person name="Wang J."/>
            <person name="Liu J."/>
            <person name="Flicek P."/>
            <person name="Searle S."/>
            <person name="Wang J."/>
            <person name="Kuratani S."/>
            <person name="Yin Y."/>
            <person name="Aken B."/>
            <person name="Zhang G."/>
            <person name="Irie N."/>
        </authorList>
    </citation>
    <scope>NUCLEOTIDE SEQUENCE [LARGE SCALE GENOMIC DNA]</scope>
    <source>
        <strain evidence="17">Daiwa-1</strain>
    </source>
</reference>
<keyword evidence="5" id="KW-0597">Phosphoprotein</keyword>
<dbReference type="GO" id="GO:0001675">
    <property type="term" value="P:acrosome assembly"/>
    <property type="evidence" value="ECO:0007669"/>
    <property type="project" value="Ensembl"/>
</dbReference>
<reference evidence="16" key="4">
    <citation type="submission" date="2025-09" db="UniProtKB">
        <authorList>
            <consortium name="Ensembl"/>
        </authorList>
    </citation>
    <scope>IDENTIFICATION</scope>
</reference>
<evidence type="ECO:0000256" key="11">
    <source>
        <dbReference type="ARBA" id="ARBA00023128"/>
    </source>
</evidence>
<dbReference type="GO" id="GO:0031966">
    <property type="term" value="C:mitochondrial membrane"/>
    <property type="evidence" value="ECO:0007669"/>
    <property type="project" value="UniProtKB-SubCell"/>
</dbReference>
<dbReference type="KEGG" id="pss:102446214"/>
<dbReference type="Proteomes" id="UP000007267">
    <property type="component" value="Unassembled WGS sequence"/>
</dbReference>
<accession>K7FYH3</accession>
<dbReference type="NCBIfam" id="TIGR01294">
    <property type="entry name" value="P_lamban"/>
    <property type="match status" value="1"/>
</dbReference>
<dbReference type="GO" id="GO:0086092">
    <property type="term" value="P:regulation of the force of heart contraction by cardiac conduction"/>
    <property type="evidence" value="ECO:0007669"/>
    <property type="project" value="Ensembl"/>
</dbReference>
<reference evidence="17" key="1">
    <citation type="submission" date="2011-10" db="EMBL/GenBank/DDBJ databases">
        <authorList>
            <consortium name="Soft-shell Turtle Genome Consortium"/>
        </authorList>
    </citation>
    <scope>NUCLEOTIDE SEQUENCE [LARGE SCALE GENOMIC DNA]</scope>
    <source>
        <strain evidence="17">Daiwa-1</strain>
    </source>
</reference>
<dbReference type="GO" id="GO:0046716">
    <property type="term" value="P:muscle cell cellular homeostasis"/>
    <property type="evidence" value="ECO:0007669"/>
    <property type="project" value="Ensembl"/>
</dbReference>
<dbReference type="HOGENOM" id="CLU_214576_0_0_1"/>
<evidence type="ECO:0000256" key="12">
    <source>
        <dbReference type="ARBA" id="ARBA00023136"/>
    </source>
</evidence>
<evidence type="ECO:0000256" key="4">
    <source>
        <dbReference type="ARBA" id="ARBA00006504"/>
    </source>
</evidence>
<keyword evidence="9 15" id="KW-1133">Transmembrane helix</keyword>
<evidence type="ECO:0000256" key="6">
    <source>
        <dbReference type="ARBA" id="ARBA00022692"/>
    </source>
</evidence>
<dbReference type="GO" id="GO:0042030">
    <property type="term" value="F:ATPase inhibitor activity"/>
    <property type="evidence" value="ECO:0007669"/>
    <property type="project" value="UniProtKB-UniRule"/>
</dbReference>
<evidence type="ECO:0000256" key="15">
    <source>
        <dbReference type="SAM" id="Phobius"/>
    </source>
</evidence>
<evidence type="ECO:0000256" key="14">
    <source>
        <dbReference type="PIRNR" id="PIRNR001665"/>
    </source>
</evidence>
<evidence type="ECO:0000256" key="10">
    <source>
        <dbReference type="ARBA" id="ARBA00022990"/>
    </source>
</evidence>
<organism evidence="16 17">
    <name type="scientific">Pelodiscus sinensis</name>
    <name type="common">Chinese softshell turtle</name>
    <name type="synonym">Trionyx sinensis</name>
    <dbReference type="NCBI Taxonomy" id="13735"/>
    <lineage>
        <taxon>Eukaryota</taxon>
        <taxon>Metazoa</taxon>
        <taxon>Chordata</taxon>
        <taxon>Craniata</taxon>
        <taxon>Vertebrata</taxon>
        <taxon>Euteleostomi</taxon>
        <taxon>Archelosauria</taxon>
        <taxon>Testudinata</taxon>
        <taxon>Testudines</taxon>
        <taxon>Cryptodira</taxon>
        <taxon>Trionychia</taxon>
        <taxon>Trionychidae</taxon>
        <taxon>Pelodiscus</taxon>
    </lineage>
</organism>
<dbReference type="AlphaFoldDB" id="K7FYH3"/>
<dbReference type="OrthoDB" id="9428241at2759"/>
<dbReference type="GO" id="GO:0045475">
    <property type="term" value="P:locomotor rhythm"/>
    <property type="evidence" value="ECO:0007669"/>
    <property type="project" value="Ensembl"/>
</dbReference>
<dbReference type="GO" id="GO:1901077">
    <property type="term" value="P:regulation of relaxation of muscle"/>
    <property type="evidence" value="ECO:0007669"/>
    <property type="project" value="Ensembl"/>
</dbReference>
<dbReference type="PANTHER" id="PTHR21194">
    <property type="entry name" value="CARDIAC PHOSPHOLAMBAN"/>
    <property type="match status" value="1"/>
</dbReference>
<evidence type="ECO:0000256" key="5">
    <source>
        <dbReference type="ARBA" id="ARBA00022553"/>
    </source>
</evidence>
<keyword evidence="6 15" id="KW-0812">Transmembrane</keyword>
<dbReference type="Pfam" id="PF04272">
    <property type="entry name" value="Phospholamban"/>
    <property type="match status" value="1"/>
</dbReference>
<comment type="subunit">
    <text evidence="14">Homopentamer.</text>
</comment>